<dbReference type="PANTHER" id="PTHR46082:SF6">
    <property type="entry name" value="AAA+ ATPASE DOMAIN-CONTAINING PROTEIN-RELATED"/>
    <property type="match status" value="1"/>
</dbReference>
<feature type="domain" description="TIR" evidence="2">
    <location>
        <begin position="9"/>
        <end position="137"/>
    </location>
</feature>
<dbReference type="InterPro" id="IPR053137">
    <property type="entry name" value="NLR-like"/>
</dbReference>
<name>F8B0Y6_9ACTN</name>
<evidence type="ECO:0000313" key="4">
    <source>
        <dbReference type="Proteomes" id="UP000001549"/>
    </source>
</evidence>
<dbReference type="InterPro" id="IPR000157">
    <property type="entry name" value="TIR_dom"/>
</dbReference>
<dbReference type="PANTHER" id="PTHR46082">
    <property type="entry name" value="ATP/GTP-BINDING PROTEIN-RELATED"/>
    <property type="match status" value="1"/>
</dbReference>
<dbReference type="SUPFAM" id="SSF52200">
    <property type="entry name" value="Toll/Interleukin receptor TIR domain"/>
    <property type="match status" value="1"/>
</dbReference>
<feature type="compositionally biased region" description="Basic and acidic residues" evidence="1">
    <location>
        <begin position="145"/>
        <end position="154"/>
    </location>
</feature>
<protein>
    <submittedName>
        <fullName evidence="3">TIR protein</fullName>
    </submittedName>
</protein>
<dbReference type="EMBL" id="CP002801">
    <property type="protein sequence ID" value="AEH07616.1"/>
    <property type="molecule type" value="Genomic_DNA"/>
</dbReference>
<dbReference type="Gene3D" id="1.25.40.10">
    <property type="entry name" value="Tetratricopeptide repeat domain"/>
    <property type="match status" value="1"/>
</dbReference>
<dbReference type="Pfam" id="PF13374">
    <property type="entry name" value="TPR_10"/>
    <property type="match status" value="2"/>
</dbReference>
<dbReference type="GO" id="GO:0007165">
    <property type="term" value="P:signal transduction"/>
    <property type="evidence" value="ECO:0007669"/>
    <property type="project" value="InterPro"/>
</dbReference>
<dbReference type="InterPro" id="IPR035897">
    <property type="entry name" value="Toll_tir_struct_dom_sf"/>
</dbReference>
<accession>F8B0Y6</accession>
<dbReference type="RefSeq" id="WP_013871614.1">
    <property type="nucleotide sequence ID" value="NZ_CAAAFP010000002.1"/>
</dbReference>
<feature type="compositionally biased region" description="Basic and acidic residues" evidence="1">
    <location>
        <begin position="239"/>
        <end position="256"/>
    </location>
</feature>
<dbReference type="InterPro" id="IPR011990">
    <property type="entry name" value="TPR-like_helical_dom_sf"/>
</dbReference>
<feature type="region of interest" description="Disordered" evidence="1">
    <location>
        <begin position="145"/>
        <end position="267"/>
    </location>
</feature>
<dbReference type="eggNOG" id="COG0457">
    <property type="taxonomic scope" value="Bacteria"/>
</dbReference>
<evidence type="ECO:0000256" key="1">
    <source>
        <dbReference type="SAM" id="MobiDB-lite"/>
    </source>
</evidence>
<evidence type="ECO:0000259" key="2">
    <source>
        <dbReference type="PROSITE" id="PS50104"/>
    </source>
</evidence>
<dbReference type="Pfam" id="PF13676">
    <property type="entry name" value="TIR_2"/>
    <property type="match status" value="1"/>
</dbReference>
<dbReference type="KEGG" id="fsy:FsymDg_0024"/>
<keyword evidence="4" id="KW-1185">Reference proteome</keyword>
<gene>
    <name evidence="3" type="ordered locus">FsymDg_0024</name>
</gene>
<dbReference type="STRING" id="656024.FsymDg_0024"/>
<dbReference type="HOGENOM" id="CLU_025381_0_0_11"/>
<evidence type="ECO:0000313" key="3">
    <source>
        <dbReference type="EMBL" id="AEH07616.1"/>
    </source>
</evidence>
<dbReference type="AlphaFoldDB" id="F8B0Y6"/>
<organism evidence="3 4">
    <name type="scientific">Candidatus Protofrankia datiscae</name>
    <dbReference type="NCBI Taxonomy" id="2716812"/>
    <lineage>
        <taxon>Bacteria</taxon>
        <taxon>Bacillati</taxon>
        <taxon>Actinomycetota</taxon>
        <taxon>Actinomycetes</taxon>
        <taxon>Frankiales</taxon>
        <taxon>Frankiaceae</taxon>
        <taxon>Protofrankia</taxon>
    </lineage>
</organism>
<dbReference type="Pfam" id="PF13424">
    <property type="entry name" value="TPR_12"/>
    <property type="match status" value="1"/>
</dbReference>
<dbReference type="SUPFAM" id="SSF48452">
    <property type="entry name" value="TPR-like"/>
    <property type="match status" value="2"/>
</dbReference>
<dbReference type="Gene3D" id="3.40.50.10140">
    <property type="entry name" value="Toll/interleukin-1 receptor homology (TIR) domain"/>
    <property type="match status" value="1"/>
</dbReference>
<reference evidence="3 4" key="1">
    <citation type="submission" date="2011-05" db="EMBL/GenBank/DDBJ databases">
        <title>Complete sequence of chromosome of Frankia symbiont of Datisca glomerata.</title>
        <authorList>
            <consortium name="US DOE Joint Genome Institute"/>
            <person name="Lucas S."/>
            <person name="Han J."/>
            <person name="Lapidus A."/>
            <person name="Cheng J.-F."/>
            <person name="Goodwin L."/>
            <person name="Pitluck S."/>
            <person name="Peters L."/>
            <person name="Mikhailova N."/>
            <person name="Chertkov O."/>
            <person name="Teshima H."/>
            <person name="Han C."/>
            <person name="Tapia R."/>
            <person name="Land M."/>
            <person name="Hauser L."/>
            <person name="Kyrpides N."/>
            <person name="Ivanova N."/>
            <person name="Pagani I."/>
            <person name="Berry A."/>
            <person name="Pawlowski K."/>
            <person name="Persson T."/>
            <person name="Vanden Heuvel B."/>
            <person name="Benson D."/>
            <person name="Woyke T."/>
        </authorList>
    </citation>
    <scope>NUCLEOTIDE SEQUENCE [LARGE SCALE GENOMIC DNA]</scope>
    <source>
        <strain evidence="4">4085684</strain>
    </source>
</reference>
<sequence length="526" mass="57836">MTDGGADEGRWDFFVSYAEADREWAEWLAWTLEENGYRVLIRAWESVPGTVWSALEQEGLRRASRLLAVVTPAYLESDDGGAQWQAVRESDLKGDTRRLVPIMIETCAPGSLGMLGTRGRIDLTDLSGPADEQVARIRLLDGLRDAQAGRRRPDSPPTLPVRKQATAGRLRPAGPMPFPERVARATERGAPGPGSGLSNDADIAPAGTGGGAGGDAPSTFPGIPSSKPATCSGRTRVGTRTDLDGGRDADELRRLGTENPGGPGEPANWPAYEALVSRATAPHVLAVAGRLAATAGEPPEFRRLLLDLCRYHYARGRFGESRDLAERARRHWLPVLGPDHLDALAAGHHLARALFALKRDDHQRAYELDQDILSRRRRILPADHPDILASANSIVMDLRALGRFDEAYMLALDTWERRRRVLGDDHPDTLSSAANLAGCHYLLGGHPESLRLNKDVWERRRRVLGDHHPDTLASAINTAMDLYAHDDRRPARTAAEKAFVRCQEVLGHDHPWTRTAAGLLREWREQ</sequence>
<proteinExistence type="predicted"/>
<dbReference type="Proteomes" id="UP000001549">
    <property type="component" value="Chromosome"/>
</dbReference>
<dbReference type="PROSITE" id="PS50104">
    <property type="entry name" value="TIR"/>
    <property type="match status" value="1"/>
</dbReference>